<dbReference type="Proteomes" id="UP000076532">
    <property type="component" value="Unassembled WGS sequence"/>
</dbReference>
<keyword evidence="2" id="KW-1185">Reference proteome</keyword>
<accession>A0A166P9Z2</accession>
<evidence type="ECO:0000313" key="1">
    <source>
        <dbReference type="EMBL" id="KZP25881.1"/>
    </source>
</evidence>
<feature type="non-terminal residue" evidence="1">
    <location>
        <position position="118"/>
    </location>
</feature>
<dbReference type="AlphaFoldDB" id="A0A166P9Z2"/>
<evidence type="ECO:0008006" key="3">
    <source>
        <dbReference type="Google" id="ProtNLM"/>
    </source>
</evidence>
<protein>
    <recommendedName>
        <fullName evidence="3">Aspartyl protease</fullName>
    </recommendedName>
</protein>
<sequence length="118" mass="12654">PFVQWVGLQGPLGETVRIRAVVDDGAMCGAIDSGVFEKASTRLSTLIPSGRVLRMANGAKVASQGVWRGTVDVGGVKKQGQFEVFPSGGAWSMLFGKPLLEEFGMLHDYRTDELILEG</sequence>
<gene>
    <name evidence="1" type="ORF">FIBSPDRAFT_680738</name>
</gene>
<dbReference type="InterPro" id="IPR021109">
    <property type="entry name" value="Peptidase_aspartic_dom_sf"/>
</dbReference>
<feature type="non-terminal residue" evidence="1">
    <location>
        <position position="1"/>
    </location>
</feature>
<name>A0A166P9Z2_9AGAM</name>
<dbReference type="Gene3D" id="2.40.70.10">
    <property type="entry name" value="Acid Proteases"/>
    <property type="match status" value="1"/>
</dbReference>
<reference evidence="1 2" key="1">
    <citation type="journal article" date="2016" name="Mol. Biol. Evol.">
        <title>Comparative Genomics of Early-Diverging Mushroom-Forming Fungi Provides Insights into the Origins of Lignocellulose Decay Capabilities.</title>
        <authorList>
            <person name="Nagy L.G."/>
            <person name="Riley R."/>
            <person name="Tritt A."/>
            <person name="Adam C."/>
            <person name="Daum C."/>
            <person name="Floudas D."/>
            <person name="Sun H."/>
            <person name="Yadav J.S."/>
            <person name="Pangilinan J."/>
            <person name="Larsson K.H."/>
            <person name="Matsuura K."/>
            <person name="Barry K."/>
            <person name="Labutti K."/>
            <person name="Kuo R."/>
            <person name="Ohm R.A."/>
            <person name="Bhattacharya S.S."/>
            <person name="Shirouzu T."/>
            <person name="Yoshinaga Y."/>
            <person name="Martin F.M."/>
            <person name="Grigoriev I.V."/>
            <person name="Hibbett D.S."/>
        </authorList>
    </citation>
    <scope>NUCLEOTIDE SEQUENCE [LARGE SCALE GENOMIC DNA]</scope>
    <source>
        <strain evidence="1 2">CBS 109695</strain>
    </source>
</reference>
<proteinExistence type="predicted"/>
<dbReference type="EMBL" id="KV417518">
    <property type="protein sequence ID" value="KZP25881.1"/>
    <property type="molecule type" value="Genomic_DNA"/>
</dbReference>
<dbReference type="OrthoDB" id="2919534at2759"/>
<organism evidence="1 2">
    <name type="scientific">Athelia psychrophila</name>
    <dbReference type="NCBI Taxonomy" id="1759441"/>
    <lineage>
        <taxon>Eukaryota</taxon>
        <taxon>Fungi</taxon>
        <taxon>Dikarya</taxon>
        <taxon>Basidiomycota</taxon>
        <taxon>Agaricomycotina</taxon>
        <taxon>Agaricomycetes</taxon>
        <taxon>Agaricomycetidae</taxon>
        <taxon>Atheliales</taxon>
        <taxon>Atheliaceae</taxon>
        <taxon>Athelia</taxon>
    </lineage>
</organism>
<evidence type="ECO:0000313" key="2">
    <source>
        <dbReference type="Proteomes" id="UP000076532"/>
    </source>
</evidence>